<evidence type="ECO:0000256" key="2">
    <source>
        <dbReference type="ARBA" id="ARBA00017881"/>
    </source>
</evidence>
<dbReference type="InterPro" id="IPR036155">
    <property type="entry name" value="Crypto/Photolyase_N_sf"/>
</dbReference>
<evidence type="ECO:0000256" key="3">
    <source>
        <dbReference type="ARBA" id="ARBA00022630"/>
    </source>
</evidence>
<name>A0A3M0A746_9GAMM</name>
<dbReference type="PANTHER" id="PTHR11455">
    <property type="entry name" value="CRYPTOCHROME"/>
    <property type="match status" value="1"/>
</dbReference>
<evidence type="ECO:0000313" key="9">
    <source>
        <dbReference type="EMBL" id="RMA80971.1"/>
    </source>
</evidence>
<dbReference type="RefSeq" id="WP_121876142.1">
    <property type="nucleotide sequence ID" value="NZ_REFJ01000002.1"/>
</dbReference>
<dbReference type="GO" id="GO:0071949">
    <property type="term" value="F:FAD binding"/>
    <property type="evidence" value="ECO:0007669"/>
    <property type="project" value="TreeGrafter"/>
</dbReference>
<dbReference type="InterPro" id="IPR014133">
    <property type="entry name" value="Cry_DASH"/>
</dbReference>
<dbReference type="Pfam" id="PF00875">
    <property type="entry name" value="DNA_photolyase"/>
    <property type="match status" value="1"/>
</dbReference>
<keyword evidence="10" id="KW-1185">Reference proteome</keyword>
<dbReference type="Gene3D" id="1.25.40.80">
    <property type="match status" value="1"/>
</dbReference>
<feature type="binding site" evidence="6">
    <location>
        <position position="227"/>
    </location>
    <ligand>
        <name>FAD</name>
        <dbReference type="ChEBI" id="CHEBI:57692"/>
    </ligand>
</feature>
<evidence type="ECO:0000256" key="6">
    <source>
        <dbReference type="PIRSR" id="PIRSR602081-1"/>
    </source>
</evidence>
<dbReference type="InterPro" id="IPR002081">
    <property type="entry name" value="Cryptochrome/DNA_photolyase_1"/>
</dbReference>
<keyword evidence="5 7" id="KW-0157">Chromophore</keyword>
<evidence type="ECO:0000256" key="1">
    <source>
        <dbReference type="ARBA" id="ARBA00005862"/>
    </source>
</evidence>
<comment type="caution">
    <text evidence="9">The sequence shown here is derived from an EMBL/GenBank/DDBJ whole genome shotgun (WGS) entry which is preliminary data.</text>
</comment>
<dbReference type="PANTHER" id="PTHR11455:SF22">
    <property type="entry name" value="CRYPTOCHROME DASH"/>
    <property type="match status" value="1"/>
</dbReference>
<feature type="binding site" evidence="6">
    <location>
        <begin position="377"/>
        <end position="379"/>
    </location>
    <ligand>
        <name>FAD</name>
        <dbReference type="ChEBI" id="CHEBI:57692"/>
    </ligand>
</feature>
<proteinExistence type="inferred from homology"/>
<dbReference type="GO" id="GO:0000719">
    <property type="term" value="P:photoreactive repair"/>
    <property type="evidence" value="ECO:0007669"/>
    <property type="project" value="TreeGrafter"/>
</dbReference>
<keyword evidence="9" id="KW-0456">Lyase</keyword>
<evidence type="ECO:0000259" key="8">
    <source>
        <dbReference type="PROSITE" id="PS51645"/>
    </source>
</evidence>
<evidence type="ECO:0000256" key="7">
    <source>
        <dbReference type="RuleBase" id="RU367151"/>
    </source>
</evidence>
<dbReference type="PROSITE" id="PS51645">
    <property type="entry name" value="PHR_CRY_ALPHA_BETA"/>
    <property type="match status" value="1"/>
</dbReference>
<protein>
    <recommendedName>
        <fullName evidence="2 7">Cryptochrome DASH</fullName>
    </recommendedName>
</protein>
<evidence type="ECO:0000256" key="5">
    <source>
        <dbReference type="ARBA" id="ARBA00022991"/>
    </source>
</evidence>
<comment type="cofactor">
    <cofactor evidence="6 7">
        <name>FAD</name>
        <dbReference type="ChEBI" id="CHEBI:57692"/>
    </cofactor>
    <text evidence="6 7">Binds 1 FAD per subunit.</text>
</comment>
<feature type="binding site" evidence="6">
    <location>
        <begin position="240"/>
        <end position="244"/>
    </location>
    <ligand>
        <name>FAD</name>
        <dbReference type="ChEBI" id="CHEBI:57692"/>
    </ligand>
</feature>
<dbReference type="InterPro" id="IPR014729">
    <property type="entry name" value="Rossmann-like_a/b/a_fold"/>
</dbReference>
<dbReference type="GO" id="GO:0003913">
    <property type="term" value="F:DNA photolyase activity"/>
    <property type="evidence" value="ECO:0007669"/>
    <property type="project" value="InterPro"/>
</dbReference>
<reference evidence="9 10" key="1">
    <citation type="submission" date="2018-10" db="EMBL/GenBank/DDBJ databases">
        <title>Genomic Encyclopedia of Type Strains, Phase IV (KMG-IV): sequencing the most valuable type-strain genomes for metagenomic binning, comparative biology and taxonomic classification.</title>
        <authorList>
            <person name="Goeker M."/>
        </authorList>
    </citation>
    <scope>NUCLEOTIDE SEQUENCE [LARGE SCALE GENOMIC DNA]</scope>
    <source>
        <strain evidence="9 10">DSM 25080</strain>
    </source>
</reference>
<comment type="cofactor">
    <cofactor evidence="7">
        <name>(6R)-5,10-methylene-5,6,7,8-tetrahydrofolate</name>
        <dbReference type="ChEBI" id="CHEBI:15636"/>
    </cofactor>
    <text evidence="7">Binds 1 5,10-methenyltetrahydrofolate (MTHF) per subunit.</text>
</comment>
<dbReference type="Pfam" id="PF03441">
    <property type="entry name" value="FAD_binding_7"/>
    <property type="match status" value="1"/>
</dbReference>
<dbReference type="InterPro" id="IPR036134">
    <property type="entry name" value="Crypto/Photolyase_FAD-like_sf"/>
</dbReference>
<organism evidence="9 10">
    <name type="scientific">Umboniibacter marinipuniceus</name>
    <dbReference type="NCBI Taxonomy" id="569599"/>
    <lineage>
        <taxon>Bacteria</taxon>
        <taxon>Pseudomonadati</taxon>
        <taxon>Pseudomonadota</taxon>
        <taxon>Gammaproteobacteria</taxon>
        <taxon>Cellvibrionales</taxon>
        <taxon>Cellvibrionaceae</taxon>
        <taxon>Umboniibacter</taxon>
    </lineage>
</organism>
<dbReference type="GO" id="GO:0003677">
    <property type="term" value="F:DNA binding"/>
    <property type="evidence" value="ECO:0007669"/>
    <property type="project" value="TreeGrafter"/>
</dbReference>
<evidence type="ECO:0000256" key="4">
    <source>
        <dbReference type="ARBA" id="ARBA00022827"/>
    </source>
</evidence>
<dbReference type="InterPro" id="IPR006050">
    <property type="entry name" value="DNA_photolyase_N"/>
</dbReference>
<comment type="similarity">
    <text evidence="1 7">Belongs to the DNA photolyase class-1 family.</text>
</comment>
<dbReference type="Proteomes" id="UP000267187">
    <property type="component" value="Unassembled WGS sequence"/>
</dbReference>
<dbReference type="EMBL" id="REFJ01000002">
    <property type="protein sequence ID" value="RMA80971.1"/>
    <property type="molecule type" value="Genomic_DNA"/>
</dbReference>
<dbReference type="NCBIfam" id="TIGR02765">
    <property type="entry name" value="crypto_DASH"/>
    <property type="match status" value="1"/>
</dbReference>
<dbReference type="SUPFAM" id="SSF48173">
    <property type="entry name" value="Cryptochrome/photolyase FAD-binding domain"/>
    <property type="match status" value="1"/>
</dbReference>
<keyword evidence="3 6" id="KW-0285">Flavoprotein</keyword>
<dbReference type="OrthoDB" id="9772484at2"/>
<dbReference type="InterPro" id="IPR005101">
    <property type="entry name" value="Cryptochr/Photolyase_FAD-bd"/>
</dbReference>
<comment type="function">
    <text evidence="7">May have a photoreceptor function.</text>
</comment>
<evidence type="ECO:0000313" key="10">
    <source>
        <dbReference type="Proteomes" id="UP000267187"/>
    </source>
</evidence>
<dbReference type="Gene3D" id="3.40.50.620">
    <property type="entry name" value="HUPs"/>
    <property type="match status" value="1"/>
</dbReference>
<dbReference type="Gene3D" id="1.10.579.10">
    <property type="entry name" value="DNA Cyclobutane Dipyrimidine Photolyase, subunit A, domain 3"/>
    <property type="match status" value="1"/>
</dbReference>
<dbReference type="SUPFAM" id="SSF52425">
    <property type="entry name" value="Cryptochrome/photolyase, N-terminal domain"/>
    <property type="match status" value="1"/>
</dbReference>
<feature type="domain" description="Photolyase/cryptochrome alpha/beta" evidence="8">
    <location>
        <begin position="2"/>
        <end position="132"/>
    </location>
</feature>
<keyword evidence="4 6" id="KW-0274">FAD</keyword>
<dbReference type="PRINTS" id="PR00147">
    <property type="entry name" value="DNAPHOTLYASE"/>
</dbReference>
<accession>A0A3M0A746</accession>
<gene>
    <name evidence="9" type="ORF">DFR27_0761</name>
</gene>
<dbReference type="AlphaFoldDB" id="A0A3M0A746"/>
<sequence>MKTGLYWFNTDLRLEDNVSLLELLNRSERVAFVYVIDPRWFRPLHFHQPRMAPHRWLFLKQSLSDLHQSLQRKGHALSVLVGDPVVEITRHLQKWDVSVLGCARPSGLIEAQQLKALSAEVPRVIANTDLTLFDAAQIEQDSPKLTSFSQFRRYIESSDLAVASPCASHSLELASVATTDSIDDIFTQIEQKYPQLGAVTSGVFNSGYGAAQLHLTNYFTTSNPLRYKATRNALDRWDASTKLSPYLASGILSARQVWSAIEGFERAFTANESTYWIRFELLWREYFHQLAIRDGAKLFKFQGRAATRPLTYFNAIRFAQWSSGSTEFPLVNACMNQLRETGYISNRARQIVASCLVNELACDWRFGAAYFEQYLVDYDVAANWGNWQYIAGVGADTRGGRHFDLAKQTEIYDPDGTYRTKWLGGESHFVAPWVDAVDWPIDPSQ</sequence>